<evidence type="ECO:0000256" key="3">
    <source>
        <dbReference type="ARBA" id="ARBA00011738"/>
    </source>
</evidence>
<dbReference type="InterPro" id="IPR022689">
    <property type="entry name" value="Iron_dep_repressor"/>
</dbReference>
<dbReference type="SUPFAM" id="SSF47979">
    <property type="entry name" value="Iron-dependent repressor protein, dimerization domain"/>
    <property type="match status" value="1"/>
</dbReference>
<dbReference type="RefSeq" id="WP_342160820.1">
    <property type="nucleotide sequence ID" value="NZ_JBCDNA010000003.1"/>
</dbReference>
<sequence length="219" mass="24966">MYSQAEENYLKTIYALEKDFSNEVSTNLIASKIKTKASSVTDMLKKLANKDLVIYKKYQGVYLTELGRLSALKVIRKHRLWESFLVQKLQFNWDEVHEIAEQLEHVKSELLINKLDAFLRYPKLDPHGDPIPDAHGRIILSKTMSISDMKIGSAGTLVGVKDSSATFLKYLNKKNLALGDKIKVIDIEPFDNSYHIETKTHRLVITSNVADNLCLKNVK</sequence>
<comment type="function">
    <text evidence="12">In the presence of manganese, represses expression of mntH and mntS. Up-regulates expression of mntP.</text>
</comment>
<dbReference type="InterPro" id="IPR036421">
    <property type="entry name" value="Fe_dep_repressor_sf"/>
</dbReference>
<dbReference type="InterPro" id="IPR022687">
    <property type="entry name" value="HTH_DTXR"/>
</dbReference>
<proteinExistence type="inferred from homology"/>
<dbReference type="Pfam" id="PF04023">
    <property type="entry name" value="FeoA"/>
    <property type="match status" value="1"/>
</dbReference>
<dbReference type="EMBL" id="JBCDNA010000003">
    <property type="protein sequence ID" value="MEL4456652.1"/>
    <property type="molecule type" value="Genomic_DNA"/>
</dbReference>
<accession>A0ABU9L2I6</accession>
<evidence type="ECO:0000256" key="12">
    <source>
        <dbReference type="ARBA" id="ARBA00025185"/>
    </source>
</evidence>
<evidence type="ECO:0000256" key="11">
    <source>
        <dbReference type="ARBA" id="ARBA00023211"/>
    </source>
</evidence>
<evidence type="ECO:0000256" key="9">
    <source>
        <dbReference type="ARBA" id="ARBA00023159"/>
    </source>
</evidence>
<evidence type="ECO:0000256" key="4">
    <source>
        <dbReference type="ARBA" id="ARBA00022386"/>
    </source>
</evidence>
<dbReference type="InterPro" id="IPR038157">
    <property type="entry name" value="FeoA_core_dom"/>
</dbReference>
<keyword evidence="11" id="KW-0464">Manganese</keyword>
<dbReference type="SMART" id="SM00529">
    <property type="entry name" value="HTH_DTXR"/>
    <property type="match status" value="1"/>
</dbReference>
<comment type="caution">
    <text evidence="15">The sequence shown here is derived from an EMBL/GenBank/DDBJ whole genome shotgun (WGS) entry which is preliminary data.</text>
</comment>
<keyword evidence="6" id="KW-0678">Repressor</keyword>
<dbReference type="Pfam" id="PF01325">
    <property type="entry name" value="Fe_dep_repress"/>
    <property type="match status" value="1"/>
</dbReference>
<comment type="subunit">
    <text evidence="3">Homodimer.</text>
</comment>
<reference evidence="15 16" key="1">
    <citation type="submission" date="2024-04" db="EMBL/GenBank/DDBJ databases">
        <title>whole genome sequencing of Lutimonas vermicola strain IMCC1616.</title>
        <authorList>
            <person name="Bae S.S."/>
        </authorList>
    </citation>
    <scope>NUCLEOTIDE SEQUENCE [LARGE SCALE GENOMIC DNA]</scope>
    <source>
        <strain evidence="15 16">IMCC1616</strain>
    </source>
</reference>
<feature type="domain" description="HTH dtxR-type" evidence="14">
    <location>
        <begin position="1"/>
        <end position="64"/>
    </location>
</feature>
<evidence type="ECO:0000256" key="13">
    <source>
        <dbReference type="ARBA" id="ARBA00032593"/>
    </source>
</evidence>
<dbReference type="Gene3D" id="1.10.10.10">
    <property type="entry name" value="Winged helix-like DNA-binding domain superfamily/Winged helix DNA-binding domain"/>
    <property type="match status" value="1"/>
</dbReference>
<evidence type="ECO:0000256" key="2">
    <source>
        <dbReference type="ARBA" id="ARBA00007871"/>
    </source>
</evidence>
<dbReference type="PANTHER" id="PTHR33238">
    <property type="entry name" value="IRON (METAL) DEPENDENT REPRESSOR, DTXR FAMILY"/>
    <property type="match status" value="1"/>
</dbReference>
<dbReference type="InterPro" id="IPR007167">
    <property type="entry name" value="Fe-transptr_FeoA-like"/>
</dbReference>
<comment type="subcellular location">
    <subcellularLocation>
        <location evidence="1">Cytoplasm</location>
    </subcellularLocation>
</comment>
<comment type="similarity">
    <text evidence="2">Belongs to the DtxR/MntR family.</text>
</comment>
<dbReference type="InterPro" id="IPR001367">
    <property type="entry name" value="Fe_dep_repressor"/>
</dbReference>
<dbReference type="InterPro" id="IPR036388">
    <property type="entry name" value="WH-like_DNA-bd_sf"/>
</dbReference>
<evidence type="ECO:0000313" key="16">
    <source>
        <dbReference type="Proteomes" id="UP001474120"/>
    </source>
</evidence>
<keyword evidence="9" id="KW-0010">Activator</keyword>
<evidence type="ECO:0000259" key="14">
    <source>
        <dbReference type="PROSITE" id="PS50944"/>
    </source>
</evidence>
<keyword evidence="7" id="KW-0805">Transcription regulation</keyword>
<evidence type="ECO:0000256" key="1">
    <source>
        <dbReference type="ARBA" id="ARBA00004496"/>
    </source>
</evidence>
<dbReference type="PANTHER" id="PTHR33238:SF11">
    <property type="entry name" value="TRANSCRIPTIONAL REGULATOR MNTR"/>
    <property type="match status" value="1"/>
</dbReference>
<keyword evidence="8" id="KW-0238">DNA-binding</keyword>
<evidence type="ECO:0000256" key="6">
    <source>
        <dbReference type="ARBA" id="ARBA00022491"/>
    </source>
</evidence>
<organism evidence="15 16">
    <name type="scientific">Lutimonas vermicola</name>
    <dbReference type="NCBI Taxonomy" id="414288"/>
    <lineage>
        <taxon>Bacteria</taxon>
        <taxon>Pseudomonadati</taxon>
        <taxon>Bacteroidota</taxon>
        <taxon>Flavobacteriia</taxon>
        <taxon>Flavobacteriales</taxon>
        <taxon>Flavobacteriaceae</taxon>
        <taxon>Lutimonas</taxon>
    </lineage>
</organism>
<evidence type="ECO:0000256" key="5">
    <source>
        <dbReference type="ARBA" id="ARBA00022490"/>
    </source>
</evidence>
<keyword evidence="5" id="KW-0963">Cytoplasm</keyword>
<keyword evidence="16" id="KW-1185">Reference proteome</keyword>
<dbReference type="Proteomes" id="UP001474120">
    <property type="component" value="Unassembled WGS sequence"/>
</dbReference>
<dbReference type="Gene3D" id="2.30.30.90">
    <property type="match status" value="1"/>
</dbReference>
<evidence type="ECO:0000256" key="7">
    <source>
        <dbReference type="ARBA" id="ARBA00023015"/>
    </source>
</evidence>
<dbReference type="SUPFAM" id="SSF46785">
    <property type="entry name" value="Winged helix' DNA-binding domain"/>
    <property type="match status" value="1"/>
</dbReference>
<dbReference type="PROSITE" id="PS50944">
    <property type="entry name" value="HTH_DTXR"/>
    <property type="match status" value="1"/>
</dbReference>
<keyword evidence="10" id="KW-0804">Transcription</keyword>
<gene>
    <name evidence="15" type="ORF">AABB81_12155</name>
</gene>
<evidence type="ECO:0000313" key="15">
    <source>
        <dbReference type="EMBL" id="MEL4456652.1"/>
    </source>
</evidence>
<dbReference type="Gene3D" id="1.10.60.10">
    <property type="entry name" value="Iron dependent repressor, metal binding and dimerisation domain"/>
    <property type="match status" value="1"/>
</dbReference>
<dbReference type="Pfam" id="PF02742">
    <property type="entry name" value="Fe_dep_repr_C"/>
    <property type="match status" value="1"/>
</dbReference>
<dbReference type="InterPro" id="IPR050536">
    <property type="entry name" value="DtxR_MntR_Metal-Reg"/>
</dbReference>
<dbReference type="InterPro" id="IPR036390">
    <property type="entry name" value="WH_DNA-bd_sf"/>
</dbReference>
<evidence type="ECO:0000256" key="10">
    <source>
        <dbReference type="ARBA" id="ARBA00023163"/>
    </source>
</evidence>
<evidence type="ECO:0000256" key="8">
    <source>
        <dbReference type="ARBA" id="ARBA00023125"/>
    </source>
</evidence>
<protein>
    <recommendedName>
        <fullName evidence="4">Transcriptional regulator MntR</fullName>
    </recommendedName>
    <alternativeName>
        <fullName evidence="13">Manganese transport regulator</fullName>
    </alternativeName>
</protein>
<name>A0ABU9L2I6_9FLAO</name>